<dbReference type="GO" id="GO:0031106">
    <property type="term" value="P:septin ring organization"/>
    <property type="evidence" value="ECO:0007669"/>
    <property type="project" value="TreeGrafter"/>
</dbReference>
<dbReference type="SMART" id="SM00233">
    <property type="entry name" value="PH"/>
    <property type="match status" value="1"/>
</dbReference>
<dbReference type="InterPro" id="IPR001849">
    <property type="entry name" value="PH_domain"/>
</dbReference>
<proteinExistence type="evidence at transcript level"/>
<feature type="region of interest" description="Disordered" evidence="1">
    <location>
        <begin position="441"/>
        <end position="462"/>
    </location>
</feature>
<evidence type="ECO:0000259" key="2">
    <source>
        <dbReference type="PROSITE" id="PS50003"/>
    </source>
</evidence>
<dbReference type="Gene3D" id="2.30.29.30">
    <property type="entry name" value="Pleckstrin-homology domain (PH domain)/Phosphotyrosine-binding domain (PTB)"/>
    <property type="match status" value="1"/>
</dbReference>
<dbReference type="SUPFAM" id="SSF50729">
    <property type="entry name" value="PH domain-like"/>
    <property type="match status" value="1"/>
</dbReference>
<dbReference type="GO" id="GO:0000915">
    <property type="term" value="P:actomyosin contractile ring assembly"/>
    <property type="evidence" value="ECO:0007669"/>
    <property type="project" value="TreeGrafter"/>
</dbReference>
<feature type="domain" description="PH" evidence="2">
    <location>
        <begin position="1936"/>
        <end position="2049"/>
    </location>
</feature>
<reference evidence="3" key="1">
    <citation type="journal article" date="2011" name="Genome Res.">
        <title>Deep small RNA sequencing from the nematode Ascaris reveals conservation, functional diversification, and novel developmental profiles.</title>
        <authorList>
            <person name="Wang J."/>
            <person name="Czech B."/>
            <person name="Crunk A."/>
            <person name="Wallace A."/>
            <person name="Mitreva M."/>
            <person name="Hannon G.J."/>
            <person name="Davis R.E."/>
        </authorList>
    </citation>
    <scope>NUCLEOTIDE SEQUENCE</scope>
</reference>
<dbReference type="InterPro" id="IPR051364">
    <property type="entry name" value="Cytokinesis/Rho-signaling"/>
</dbReference>
<dbReference type="GO" id="GO:0000281">
    <property type="term" value="P:mitotic cytokinesis"/>
    <property type="evidence" value="ECO:0007669"/>
    <property type="project" value="TreeGrafter"/>
</dbReference>
<protein>
    <submittedName>
        <fullName evidence="3">Anillin-like protein 2</fullName>
    </submittedName>
</protein>
<dbReference type="GO" id="GO:0005826">
    <property type="term" value="C:actomyosin contractile ring"/>
    <property type="evidence" value="ECO:0007669"/>
    <property type="project" value="TreeGrafter"/>
</dbReference>
<dbReference type="PROSITE" id="PS50003">
    <property type="entry name" value="PH_DOMAIN"/>
    <property type="match status" value="1"/>
</dbReference>
<dbReference type="CDD" id="cd01263">
    <property type="entry name" value="PH_anillin"/>
    <property type="match status" value="1"/>
</dbReference>
<dbReference type="InterPro" id="IPR012966">
    <property type="entry name" value="AHD"/>
</dbReference>
<feature type="region of interest" description="Disordered" evidence="1">
    <location>
        <begin position="1209"/>
        <end position="1317"/>
    </location>
</feature>
<accession>F1KQ01</accession>
<dbReference type="Pfam" id="PF00169">
    <property type="entry name" value="PH"/>
    <property type="match status" value="1"/>
</dbReference>
<feature type="region of interest" description="Disordered" evidence="1">
    <location>
        <begin position="292"/>
        <end position="314"/>
    </location>
</feature>
<feature type="compositionally biased region" description="Polar residues" evidence="1">
    <location>
        <begin position="1269"/>
        <end position="1293"/>
    </location>
</feature>
<dbReference type="PANTHER" id="PTHR21538">
    <property type="entry name" value="ANILLIN/RHOTEKIN RTKN"/>
    <property type="match status" value="1"/>
</dbReference>
<evidence type="ECO:0000313" key="3">
    <source>
        <dbReference type="EMBL" id="ADY39955.1"/>
    </source>
</evidence>
<organism evidence="3">
    <name type="scientific">Ascaris suum</name>
    <name type="common">Pig roundworm</name>
    <name type="synonym">Ascaris lumbricoides</name>
    <dbReference type="NCBI Taxonomy" id="6253"/>
    <lineage>
        <taxon>Eukaryota</taxon>
        <taxon>Metazoa</taxon>
        <taxon>Ecdysozoa</taxon>
        <taxon>Nematoda</taxon>
        <taxon>Chromadorea</taxon>
        <taxon>Rhabditida</taxon>
        <taxon>Spirurina</taxon>
        <taxon>Ascaridomorpha</taxon>
        <taxon>Ascaridoidea</taxon>
        <taxon>Ascarididae</taxon>
        <taxon>Ascaris</taxon>
    </lineage>
</organism>
<evidence type="ECO:0000256" key="1">
    <source>
        <dbReference type="SAM" id="MobiDB-lite"/>
    </source>
</evidence>
<sequence>MRRGGRRSRGSGAWRWDNHGGGGSSNAHRSGDEQWHYFWGDGGDGPQQRSGFYDGEYYSEGDSRMSSIYRQAWSGLTSRDGGSRSIAAWQQEVQQRMSIAGDVDIFDQSSAVVAPHVRGVAAEGAIDARSELSTNGPGNSNQLLSYSMQENLSAAGVTSVGTCLQGGVDLSQMHTHPTAVEQSEGTGDLQVENTVNVHEEVSGTTAYPQQTFFNVDENVGVEAVMCDGHSAMPIQPTEAFDDADGRPVAAPRSRHWSAASHRSGVSCHSGVIPSRVDGSVIESGALIGENEDESANERFHRGGETQLASPSSTQYEDERHWSFILGVDNDVIDDVTADDHRERTNSVGSASSKRNEAEIRLLNVGELQRSEDLSERISVETASRRSSICSTQSVENRDARLANVNSSERDLSTRFVNIDGREHRGRIRTLSLRNVHDEQPLRAYPHYASDHQLASRGRRNGADASVQQHRALHTDTAHQENLLPHLKAHGGDNVAQEAIQTTNLDRSSSAHSVHKSYLEGALGGLSGGMEDEANISVRASSMGSRHIVANEMGIDASQVTSRDTEERSEIVRSRSVSACSHRSKGIGGTKEHIANDDLVASKGATYLAHNSGSAGNLLTAVNIVDGNFERTSSALSSRHLCGDYRMSTQRVRTMSLRTTSDLPKDLQPLDSYRRYTSDCQLIPAISDSATVVEKRTSSEISGLRQDEDVKLLKQAGADDKPGGDVIAATGHTACKSRSASVASALIVGCSDEMGGGRGVLPHVPTFELADDHQTRITRTSSLRDWNRLTDDQSLIGCDRYLSEGRLVREAVNSGLHDDFGSRGGYGSNQGAEEDRFAATADSAINSDITTTSANVEHMSHRDSTGSLHTAIPRSVHRRSRSGSLGSGHSALSHRSFCRNTCGHETVDRMNEGRGICSNEVISEWHSIATKNHRASACGSLNEGNERAIGMDVVGDTRGNEDLSKLLSARIAMHSTSTCSMGSESVFDKDELDGIQNDSSNIVDGSAGAADKAGDQAVIDMNSEAGVTLLLSTSCVSSAKSNINQRTHISVLNLPVACGDRGDHIGSRPHSAAEVTLKIDDEDNLLSNTESMGNDVPSYELTKVSATRSGISSTASAEDASFVSLTCDEANSKVSAAGTPSKSYNEGHILMKESGTPLMMRGDSFSNTPSSALNRTLYSRAEFEQRKAAIIEATMQQKRDSHSAWPLVYPFGSSDGSSQQQQGSILYHSPSPPRPLYKPKKPIQNFGTDVYNSKNRFKEESMEERHLESRSASMSNDNQRASRTPSHNSSSDYSTRIRSDHVASHSSISSSTRDPHIYYERVRSSKPTGHTSECPECTAEVIGESRGRDNMEHSLAALSDEISAIRHHVSRGQTRRLASLFENMVASTAGDAGLPSLRRNKSLPPPKASHEPYQHQEMLEKQSLDDSFLNERRQEGMKLCAKVPAHRAFESGDKRFFDWDSELVACKGNTKNANVRSLADRFEVASTNDRHSGPLKSVNIRPAAQEQTHSRCVTAQHEISDSVMATSGSKHPSKSYYMKEMMKGKVSGVTTGLGFRGWATPLAAKDTNFCNRSPLRHYDVGVNGASMCDRYDELLVGEGNSSSFWRANDPSGVIEKRTGSCTRRLQGADKMLKDERLVTPQMADSAKVEGVRGPTFDAVDKGALGRSDHNLSSVSMSTIGEMNDDADYATRIRGIQEAIRAQESRVSEVVNSVTAFGKNNVRKFAKIYVQRELLLCRERRSTLLNELKRIEALKAIKKRTPQLSTAVQSTFDVHSITVQLCKDFCRRSTGEKDSYAFLALLKTDEQVYASDAVSLIDSGVGTVRFSNHVRFDALPVDFAVTIDIYTMKIPEVRRGAEPFSARTSHKVNDTNLPYSHSKKSIFDIPLLKSCEFWRCGVVLMNRNKVGIKQLFLDSAEYPLEDVIEVKSHCSALPPILAINFGGFLNMMETVVEETSWTRYWAVLHRGTVSFWMHPDEQASDKPAVASLDLTKCINKKITPTAYKNKSLNMFVLDMLFDSALCVIEEKRVVLSADTEEFCIAWTQAINETLGILRA</sequence>
<feature type="compositionally biased region" description="Low complexity" evidence="1">
    <location>
        <begin position="1211"/>
        <end position="1223"/>
    </location>
</feature>
<dbReference type="EMBL" id="JI164010">
    <property type="protein sequence ID" value="ADY39955.1"/>
    <property type="molecule type" value="mRNA"/>
</dbReference>
<dbReference type="InterPro" id="IPR011993">
    <property type="entry name" value="PH-like_dom_sf"/>
</dbReference>
<dbReference type="Pfam" id="PF08174">
    <property type="entry name" value="Anillin"/>
    <property type="match status" value="1"/>
</dbReference>
<feature type="region of interest" description="Disordered" evidence="1">
    <location>
        <begin position="1390"/>
        <end position="1413"/>
    </location>
</feature>
<name>F1KQ01_ASCSU</name>
<dbReference type="InterPro" id="IPR037840">
    <property type="entry name" value="PH_Anillin"/>
</dbReference>
<dbReference type="PANTHER" id="PTHR21538:SF23">
    <property type="entry name" value="ANILLIN"/>
    <property type="match status" value="1"/>
</dbReference>
<feature type="region of interest" description="Disordered" evidence="1">
    <location>
        <begin position="1"/>
        <end position="29"/>
    </location>
</feature>
<feature type="compositionally biased region" description="Polar residues" evidence="1">
    <location>
        <begin position="1244"/>
        <end position="1253"/>
    </location>
</feature>
<feature type="compositionally biased region" description="Basic and acidic residues" evidence="1">
    <location>
        <begin position="1255"/>
        <end position="1268"/>
    </location>
</feature>